<organism evidence="2 3">
    <name type="scientific">Ditylenchus dipsaci</name>
    <dbReference type="NCBI Taxonomy" id="166011"/>
    <lineage>
        <taxon>Eukaryota</taxon>
        <taxon>Metazoa</taxon>
        <taxon>Ecdysozoa</taxon>
        <taxon>Nematoda</taxon>
        <taxon>Chromadorea</taxon>
        <taxon>Rhabditida</taxon>
        <taxon>Tylenchina</taxon>
        <taxon>Tylenchomorpha</taxon>
        <taxon>Sphaerularioidea</taxon>
        <taxon>Anguinidae</taxon>
        <taxon>Anguininae</taxon>
        <taxon>Ditylenchus</taxon>
    </lineage>
</organism>
<name>A0A915EEE9_9BILA</name>
<evidence type="ECO:0000313" key="3">
    <source>
        <dbReference type="WBParaSite" id="jg4996"/>
    </source>
</evidence>
<feature type="domain" description="TLDc" evidence="1">
    <location>
        <begin position="179"/>
        <end position="321"/>
    </location>
</feature>
<dbReference type="SMART" id="SM00584">
    <property type="entry name" value="TLDc"/>
    <property type="match status" value="1"/>
</dbReference>
<protein>
    <submittedName>
        <fullName evidence="3">TLDc domain-containing protein</fullName>
    </submittedName>
</protein>
<accession>A0A915EEE9</accession>
<sequence length="380" mass="42905">MGNKASASHTPKSNAPNPQLVSAFDRISESQQSISHTKFQEKFGKHISEGLWKYLKGGSEDSELTKEQFYQNGQSLLMGSDELIRVMMPVDLLLNACLEANDIQEEEKDKKFLESLQQDMTINGDTCGSIIQWKNNVCPRLCQTLQDKILDVFFGRSRPSGMIQSDILSTTQAFILCHCLPTTVFFPQLESQSQSEEQNVNKQWTKLYSSVSQGISINRFEANCFNYKGATVAIFKLTNEDIYAIAADQEWRHSVKKFGGPNSILFQLHPLFKRIDAESPAIYCNFKTRSSTPLGLTFGRGQFSLDGDMANLFDMEVWGCAGGGALEEQQKQKLWLKRQAEKNSTVPMPGNWDDNPDKSIMEMHGFQFSNERNNDRPADC</sequence>
<dbReference type="Proteomes" id="UP000887574">
    <property type="component" value="Unplaced"/>
</dbReference>
<dbReference type="PANTHER" id="PTHR23354">
    <property type="entry name" value="NUCLEOLAR PROTEIN 7/ESTROGEN RECEPTOR COACTIVATOR-RELATED"/>
    <property type="match status" value="1"/>
</dbReference>
<evidence type="ECO:0000259" key="1">
    <source>
        <dbReference type="PROSITE" id="PS51886"/>
    </source>
</evidence>
<dbReference type="AlphaFoldDB" id="A0A915EEE9"/>
<keyword evidence="2" id="KW-1185">Reference proteome</keyword>
<dbReference type="WBParaSite" id="jg4996">
    <property type="protein sequence ID" value="jg4996"/>
    <property type="gene ID" value="jg4996"/>
</dbReference>
<dbReference type="Pfam" id="PF07534">
    <property type="entry name" value="TLD"/>
    <property type="match status" value="1"/>
</dbReference>
<evidence type="ECO:0000313" key="2">
    <source>
        <dbReference type="Proteomes" id="UP000887574"/>
    </source>
</evidence>
<dbReference type="PROSITE" id="PS51886">
    <property type="entry name" value="TLDC"/>
    <property type="match status" value="1"/>
</dbReference>
<reference evidence="3" key="1">
    <citation type="submission" date="2022-11" db="UniProtKB">
        <authorList>
            <consortium name="WormBaseParasite"/>
        </authorList>
    </citation>
    <scope>IDENTIFICATION</scope>
</reference>
<proteinExistence type="predicted"/>
<dbReference type="PANTHER" id="PTHR23354:SF108">
    <property type="entry name" value="RE10231P"/>
    <property type="match status" value="1"/>
</dbReference>
<dbReference type="InterPro" id="IPR006571">
    <property type="entry name" value="TLDc_dom"/>
</dbReference>